<comment type="caution">
    <text evidence="2">The sequence shown here is derived from an EMBL/GenBank/DDBJ whole genome shotgun (WGS) entry which is preliminary data.</text>
</comment>
<keyword evidence="3" id="KW-1185">Reference proteome</keyword>
<evidence type="ECO:0000313" key="3">
    <source>
        <dbReference type="Proteomes" id="UP000077355"/>
    </source>
</evidence>
<feature type="transmembrane region" description="Helical" evidence="1">
    <location>
        <begin position="47"/>
        <end position="69"/>
    </location>
</feature>
<keyword evidence="1" id="KW-1133">Transmembrane helix</keyword>
<evidence type="ECO:0000256" key="1">
    <source>
        <dbReference type="SAM" id="Phobius"/>
    </source>
</evidence>
<gene>
    <name evidence="2" type="ORF">PBAT_21305</name>
</gene>
<dbReference type="Proteomes" id="UP000077355">
    <property type="component" value="Unassembled WGS sequence"/>
</dbReference>
<proteinExistence type="predicted"/>
<keyword evidence="1" id="KW-0812">Transmembrane</keyword>
<sequence>MEQKILQDSSFKIENPSGIFDFIVISFYTGLILNGFLRHIGRFDIDWILFYIETGLLLIFIFLLGIIIFRSLKKPWDLFIHSESVSIRGRTLEPNQIKSLMVMKSIRGKKYILGIKPTNKIMVPIHWCFQFHVNEDKGMEELTRWAQYNHIPVIHKKKFGRWF</sequence>
<dbReference type="OrthoDB" id="2666190at2"/>
<dbReference type="RefSeq" id="WP_068652697.1">
    <property type="nucleotide sequence ID" value="NZ_CP043611.1"/>
</dbReference>
<organism evidence="2 3">
    <name type="scientific">Paenibacillus antarcticus</name>
    <dbReference type="NCBI Taxonomy" id="253703"/>
    <lineage>
        <taxon>Bacteria</taxon>
        <taxon>Bacillati</taxon>
        <taxon>Bacillota</taxon>
        <taxon>Bacilli</taxon>
        <taxon>Bacillales</taxon>
        <taxon>Paenibacillaceae</taxon>
        <taxon>Paenibacillus</taxon>
    </lineage>
</organism>
<feature type="transmembrane region" description="Helical" evidence="1">
    <location>
        <begin position="20"/>
        <end position="41"/>
    </location>
</feature>
<name>A0A168JU16_9BACL</name>
<dbReference type="EMBL" id="LVJI01000048">
    <property type="protein sequence ID" value="OAB41102.1"/>
    <property type="molecule type" value="Genomic_DNA"/>
</dbReference>
<dbReference type="AlphaFoldDB" id="A0A168JU16"/>
<keyword evidence="1" id="KW-0472">Membrane</keyword>
<protein>
    <recommendedName>
        <fullName evidence="4">DUF304 domain-containing protein</fullName>
    </recommendedName>
</protein>
<reference evidence="2 3" key="1">
    <citation type="submission" date="2016-03" db="EMBL/GenBank/DDBJ databases">
        <title>Draft genome sequence of Paenibacillus antarcticus CECT 5836.</title>
        <authorList>
            <person name="Shin S.-K."/>
            <person name="Yi H."/>
        </authorList>
    </citation>
    <scope>NUCLEOTIDE SEQUENCE [LARGE SCALE GENOMIC DNA]</scope>
    <source>
        <strain evidence="2 3">CECT 5836</strain>
    </source>
</reference>
<evidence type="ECO:0000313" key="2">
    <source>
        <dbReference type="EMBL" id="OAB41102.1"/>
    </source>
</evidence>
<evidence type="ECO:0008006" key="4">
    <source>
        <dbReference type="Google" id="ProtNLM"/>
    </source>
</evidence>
<accession>A0A168JU16</accession>